<dbReference type="STRING" id="121845.A0A1S3DJ79"/>
<keyword evidence="8" id="KW-1185">Reference proteome</keyword>
<keyword evidence="2" id="KW-0479">Metal-binding</keyword>
<evidence type="ECO:0000256" key="2">
    <source>
        <dbReference type="ARBA" id="ARBA00022723"/>
    </source>
</evidence>
<accession>A0A1S3DJ79</accession>
<reference evidence="9" key="1">
    <citation type="submission" date="2025-08" db="UniProtKB">
        <authorList>
            <consortium name="RefSeq"/>
        </authorList>
    </citation>
    <scope>IDENTIFICATION</scope>
</reference>
<feature type="domain" description="Fe2OG dioxygenase" evidence="7">
    <location>
        <begin position="127"/>
        <end position="226"/>
    </location>
</feature>
<dbReference type="GeneID" id="103519700"/>
<dbReference type="AlphaFoldDB" id="A0A1S3DJ79"/>
<evidence type="ECO:0000256" key="5">
    <source>
        <dbReference type="ARBA" id="ARBA00023002"/>
    </source>
</evidence>
<dbReference type="PANTHER" id="PTHR10869:SF216">
    <property type="entry name" value="PROCOLLAGEN-PROLINE 4-DIOXYGENASE"/>
    <property type="match status" value="1"/>
</dbReference>
<dbReference type="GO" id="GO:0031418">
    <property type="term" value="F:L-ascorbic acid binding"/>
    <property type="evidence" value="ECO:0007669"/>
    <property type="project" value="UniProtKB-KW"/>
</dbReference>
<evidence type="ECO:0000256" key="3">
    <source>
        <dbReference type="ARBA" id="ARBA00022896"/>
    </source>
</evidence>
<keyword evidence="3" id="KW-0847">Vitamin C</keyword>
<dbReference type="Proteomes" id="UP000079169">
    <property type="component" value="Unplaced"/>
</dbReference>
<dbReference type="OMA" id="AVFFSYE"/>
<comment type="cofactor">
    <cofactor evidence="1">
        <name>L-ascorbate</name>
        <dbReference type="ChEBI" id="CHEBI:38290"/>
    </cofactor>
</comment>
<dbReference type="InterPro" id="IPR044862">
    <property type="entry name" value="Pro_4_hyd_alph_FE2OG_OXY"/>
</dbReference>
<dbReference type="InterPro" id="IPR045054">
    <property type="entry name" value="P4HA-like"/>
</dbReference>
<evidence type="ECO:0000259" key="7">
    <source>
        <dbReference type="PROSITE" id="PS51471"/>
    </source>
</evidence>
<dbReference type="GO" id="GO:0005506">
    <property type="term" value="F:iron ion binding"/>
    <property type="evidence" value="ECO:0007669"/>
    <property type="project" value="InterPro"/>
</dbReference>
<evidence type="ECO:0000256" key="1">
    <source>
        <dbReference type="ARBA" id="ARBA00001961"/>
    </source>
</evidence>
<feature type="non-terminal residue" evidence="9">
    <location>
        <position position="1"/>
    </location>
</feature>
<dbReference type="RefSeq" id="XP_008483012.1">
    <property type="nucleotide sequence ID" value="XM_008484790.3"/>
</dbReference>
<evidence type="ECO:0000256" key="6">
    <source>
        <dbReference type="ARBA" id="ARBA00023004"/>
    </source>
</evidence>
<dbReference type="GO" id="GO:0004656">
    <property type="term" value="F:procollagen-proline 4-dioxygenase activity"/>
    <property type="evidence" value="ECO:0007669"/>
    <property type="project" value="TreeGrafter"/>
</dbReference>
<dbReference type="InterPro" id="IPR005123">
    <property type="entry name" value="Oxoglu/Fe-dep_dioxygenase_dom"/>
</dbReference>
<keyword evidence="6" id="KW-0408">Iron</keyword>
<evidence type="ECO:0000256" key="4">
    <source>
        <dbReference type="ARBA" id="ARBA00022964"/>
    </source>
</evidence>
<protein>
    <submittedName>
        <fullName evidence="9">Prolyl 4-hydroxylase subunit alpha-1-like</fullName>
    </submittedName>
</protein>
<dbReference type="KEGG" id="dci:103519700"/>
<dbReference type="Pfam" id="PF13640">
    <property type="entry name" value="2OG-FeII_Oxy_3"/>
    <property type="match status" value="1"/>
</dbReference>
<keyword evidence="5" id="KW-0560">Oxidoreductase</keyword>
<gene>
    <name evidence="9" type="primary">LOC103519700</name>
</gene>
<dbReference type="SMART" id="SM00702">
    <property type="entry name" value="P4Hc"/>
    <property type="match status" value="1"/>
</dbReference>
<dbReference type="PaxDb" id="121845-A0A1S3DJ79"/>
<dbReference type="InterPro" id="IPR006620">
    <property type="entry name" value="Pro_4_hyd_alph"/>
</dbReference>
<name>A0A1S3DJ79_DIACI</name>
<evidence type="ECO:0000313" key="9">
    <source>
        <dbReference type="RefSeq" id="XP_008483012.1"/>
    </source>
</evidence>
<dbReference type="PROSITE" id="PS51471">
    <property type="entry name" value="FE2OG_OXY"/>
    <property type="match status" value="1"/>
</dbReference>
<sequence length="226" mass="26052">EIYPLACQGNLSVPEDIKSNLKCFYESYNNTFLKIGPLKVEELYLDPRVVKIHDAIYDSEINRIIELSKGKVERGKVVNYGDTIYVDTRLSKVYFLYPEIFGDHPFLYKIQTRIQDMTNLVIGREERYKGPLQINNYGLGGHYDLHCDATPRDEGLWRLASFMFYLTDVELGGATIFPSLNLTVFPEKGSAVFWYNAHANTLLDYRMYHSGCPVALGNKWVANQWI</sequence>
<organism evidence="8 9">
    <name type="scientific">Diaphorina citri</name>
    <name type="common">Asian citrus psyllid</name>
    <dbReference type="NCBI Taxonomy" id="121845"/>
    <lineage>
        <taxon>Eukaryota</taxon>
        <taxon>Metazoa</taxon>
        <taxon>Ecdysozoa</taxon>
        <taxon>Arthropoda</taxon>
        <taxon>Hexapoda</taxon>
        <taxon>Insecta</taxon>
        <taxon>Pterygota</taxon>
        <taxon>Neoptera</taxon>
        <taxon>Paraneoptera</taxon>
        <taxon>Hemiptera</taxon>
        <taxon>Sternorrhyncha</taxon>
        <taxon>Psylloidea</taxon>
        <taxon>Psyllidae</taxon>
        <taxon>Diaphorininae</taxon>
        <taxon>Diaphorina</taxon>
    </lineage>
</organism>
<dbReference type="Gene3D" id="2.60.120.620">
    <property type="entry name" value="q2cbj1_9rhob like domain"/>
    <property type="match status" value="1"/>
</dbReference>
<proteinExistence type="predicted"/>
<dbReference type="PANTHER" id="PTHR10869">
    <property type="entry name" value="PROLYL 4-HYDROXYLASE ALPHA SUBUNIT"/>
    <property type="match status" value="1"/>
</dbReference>
<keyword evidence="4" id="KW-0223">Dioxygenase</keyword>
<evidence type="ECO:0000313" key="8">
    <source>
        <dbReference type="Proteomes" id="UP000079169"/>
    </source>
</evidence>
<dbReference type="GO" id="GO:0005783">
    <property type="term" value="C:endoplasmic reticulum"/>
    <property type="evidence" value="ECO:0007669"/>
    <property type="project" value="TreeGrafter"/>
</dbReference>